<dbReference type="InterPro" id="IPR007560">
    <property type="entry name" value="Restrct_endonuc_IV_Mrr"/>
</dbReference>
<feature type="domain" description="Restriction endonuclease type IV Mrr" evidence="1">
    <location>
        <begin position="26"/>
        <end position="133"/>
    </location>
</feature>
<keyword evidence="2" id="KW-0540">Nuclease</keyword>
<dbReference type="GO" id="GO:0015666">
    <property type="term" value="F:restriction endodeoxyribonuclease activity"/>
    <property type="evidence" value="ECO:0007669"/>
    <property type="project" value="TreeGrafter"/>
</dbReference>
<dbReference type="PANTHER" id="PTHR30015">
    <property type="entry name" value="MRR RESTRICTION SYSTEM PROTEIN"/>
    <property type="match status" value="1"/>
</dbReference>
<keyword evidence="2" id="KW-0255">Endonuclease</keyword>
<dbReference type="Pfam" id="PF04471">
    <property type="entry name" value="Mrr_cat"/>
    <property type="match status" value="1"/>
</dbReference>
<reference evidence="3" key="1">
    <citation type="submission" date="2016-10" db="EMBL/GenBank/DDBJ databases">
        <authorList>
            <person name="Varghese N."/>
            <person name="Submissions S."/>
        </authorList>
    </citation>
    <scope>NUCLEOTIDE SEQUENCE [LARGE SCALE GENOMIC DNA]</scope>
    <source>
        <strain evidence="3">DSM 24767</strain>
    </source>
</reference>
<dbReference type="Gene3D" id="3.40.1350.10">
    <property type="match status" value="1"/>
</dbReference>
<evidence type="ECO:0000313" key="3">
    <source>
        <dbReference type="Proteomes" id="UP000198848"/>
    </source>
</evidence>
<dbReference type="InterPro" id="IPR011335">
    <property type="entry name" value="Restrct_endonuc-II-like"/>
</dbReference>
<dbReference type="PANTHER" id="PTHR30015:SF7">
    <property type="entry name" value="TYPE IV METHYL-DIRECTED RESTRICTION ENZYME ECOKMRR"/>
    <property type="match status" value="1"/>
</dbReference>
<dbReference type="InterPro" id="IPR052906">
    <property type="entry name" value="Type_IV_Methyl-Rstrct_Enzyme"/>
</dbReference>
<gene>
    <name evidence="2" type="ORF">SAMN04489842_2207</name>
</gene>
<organism evidence="2 3">
    <name type="scientific">Natronobacterium texcoconense</name>
    <dbReference type="NCBI Taxonomy" id="1095778"/>
    <lineage>
        <taxon>Archaea</taxon>
        <taxon>Methanobacteriati</taxon>
        <taxon>Methanobacteriota</taxon>
        <taxon>Stenosarchaea group</taxon>
        <taxon>Halobacteria</taxon>
        <taxon>Halobacteriales</taxon>
        <taxon>Natrialbaceae</taxon>
        <taxon>Natronobacterium</taxon>
    </lineage>
</organism>
<dbReference type="SUPFAM" id="SSF52980">
    <property type="entry name" value="Restriction endonuclease-like"/>
    <property type="match status" value="1"/>
</dbReference>
<keyword evidence="3" id="KW-1185">Reference proteome</keyword>
<proteinExistence type="predicted"/>
<dbReference type="AlphaFoldDB" id="A0A1H1G105"/>
<dbReference type="Proteomes" id="UP000198848">
    <property type="component" value="Unassembled WGS sequence"/>
</dbReference>
<protein>
    <submittedName>
        <fullName evidence="2">Restriction endonuclease</fullName>
    </submittedName>
</protein>
<dbReference type="GO" id="GO:0003677">
    <property type="term" value="F:DNA binding"/>
    <property type="evidence" value="ECO:0007669"/>
    <property type="project" value="InterPro"/>
</dbReference>
<name>A0A1H1G105_NATTX</name>
<dbReference type="InterPro" id="IPR011856">
    <property type="entry name" value="tRNA_endonuc-like_dom_sf"/>
</dbReference>
<evidence type="ECO:0000313" key="2">
    <source>
        <dbReference type="EMBL" id="SDR06860.1"/>
    </source>
</evidence>
<keyword evidence="2" id="KW-0378">Hydrolase</keyword>
<accession>A0A1H1G105</accession>
<sequence length="143" mass="16058">MGLILVLLSADSNNERPGHYNRGVLQQTSPEKLRKYVAILYENEGYTTEVSRNSAEYIDVVAKSDEELVAISVRRRQEEDRVSANAVKRFADSLQKFGADSAIMVSTSYFTKPARDTAKQSDIKLLNGDELAEHFTKCNDIPK</sequence>
<evidence type="ECO:0000259" key="1">
    <source>
        <dbReference type="Pfam" id="PF04471"/>
    </source>
</evidence>
<dbReference type="GO" id="GO:0009307">
    <property type="term" value="P:DNA restriction-modification system"/>
    <property type="evidence" value="ECO:0007669"/>
    <property type="project" value="InterPro"/>
</dbReference>
<dbReference type="EMBL" id="FNLC01000002">
    <property type="protein sequence ID" value="SDR06860.1"/>
    <property type="molecule type" value="Genomic_DNA"/>
</dbReference>